<evidence type="ECO:0000256" key="6">
    <source>
        <dbReference type="SAM" id="Phobius"/>
    </source>
</evidence>
<dbReference type="GO" id="GO:0022857">
    <property type="term" value="F:transmembrane transporter activity"/>
    <property type="evidence" value="ECO:0007669"/>
    <property type="project" value="InterPro"/>
</dbReference>
<proteinExistence type="predicted"/>
<evidence type="ECO:0000256" key="5">
    <source>
        <dbReference type="ARBA" id="ARBA00023136"/>
    </source>
</evidence>
<dbReference type="SUPFAM" id="SSF103473">
    <property type="entry name" value="MFS general substrate transporter"/>
    <property type="match status" value="1"/>
</dbReference>
<keyword evidence="3 6" id="KW-0812">Transmembrane</keyword>
<dbReference type="PANTHER" id="PTHR42718:SF9">
    <property type="entry name" value="MAJOR FACILITATOR SUPERFAMILY MULTIDRUG TRANSPORTER MFSC"/>
    <property type="match status" value="1"/>
</dbReference>
<name>A0A845MGR9_9PROT</name>
<reference evidence="8 9" key="1">
    <citation type="journal article" date="2014" name="Int. J. Syst. Evol. Microbiol.">
        <title>Sneathiella chungangensis sp. nov., isolated from a marine sand, and emended description of the genus Sneathiella.</title>
        <authorList>
            <person name="Siamphan C."/>
            <person name="Kim H."/>
            <person name="Lee J.S."/>
            <person name="Kim W."/>
        </authorList>
    </citation>
    <scope>NUCLEOTIDE SEQUENCE [LARGE SCALE GENOMIC DNA]</scope>
    <source>
        <strain evidence="8 9">KCTC 32476</strain>
    </source>
</reference>
<keyword evidence="2" id="KW-0813">Transport</keyword>
<dbReference type="PROSITE" id="PS50850">
    <property type="entry name" value="MFS"/>
    <property type="match status" value="1"/>
</dbReference>
<gene>
    <name evidence="8" type="ORF">GQF03_11110</name>
</gene>
<sequence length="148" mass="15485">MTAKSSQSKAKYVGLVGAVWISAFLVSLDYSAVTLALPTIAVHFHAGTSMVSWVSISYMLVTISLMLLAGPFIRRIGYRRALFIGLSLFTIGAIAAGFASSLLIFILMRVFIGLSRASIPGSAVLLSLFAAVCEAGAKAAPRPASPTS</sequence>
<evidence type="ECO:0000256" key="1">
    <source>
        <dbReference type="ARBA" id="ARBA00004141"/>
    </source>
</evidence>
<accession>A0A845MGR9</accession>
<dbReference type="OrthoDB" id="9812221at2"/>
<feature type="transmembrane region" description="Helical" evidence="6">
    <location>
        <begin position="81"/>
        <end position="112"/>
    </location>
</feature>
<protein>
    <submittedName>
        <fullName evidence="8">MFS transporter</fullName>
    </submittedName>
</protein>
<evidence type="ECO:0000313" key="8">
    <source>
        <dbReference type="EMBL" id="MZR22881.1"/>
    </source>
</evidence>
<evidence type="ECO:0000256" key="2">
    <source>
        <dbReference type="ARBA" id="ARBA00022448"/>
    </source>
</evidence>
<dbReference type="Gene3D" id="1.20.1250.20">
    <property type="entry name" value="MFS general substrate transporter like domains"/>
    <property type="match status" value="1"/>
</dbReference>
<keyword evidence="9" id="KW-1185">Reference proteome</keyword>
<comment type="subcellular location">
    <subcellularLocation>
        <location evidence="1">Membrane</location>
        <topology evidence="1">Multi-pass membrane protein</topology>
    </subcellularLocation>
</comment>
<keyword evidence="4 6" id="KW-1133">Transmembrane helix</keyword>
<evidence type="ECO:0000256" key="4">
    <source>
        <dbReference type="ARBA" id="ARBA00022989"/>
    </source>
</evidence>
<dbReference type="Proteomes" id="UP000445696">
    <property type="component" value="Unassembled WGS sequence"/>
</dbReference>
<dbReference type="GO" id="GO:0016020">
    <property type="term" value="C:membrane"/>
    <property type="evidence" value="ECO:0007669"/>
    <property type="project" value="UniProtKB-SubCell"/>
</dbReference>
<dbReference type="Pfam" id="PF07690">
    <property type="entry name" value="MFS_1"/>
    <property type="match status" value="1"/>
</dbReference>
<dbReference type="InterPro" id="IPR036259">
    <property type="entry name" value="MFS_trans_sf"/>
</dbReference>
<evidence type="ECO:0000256" key="3">
    <source>
        <dbReference type="ARBA" id="ARBA00022692"/>
    </source>
</evidence>
<dbReference type="EMBL" id="WTVA01000004">
    <property type="protein sequence ID" value="MZR22881.1"/>
    <property type="molecule type" value="Genomic_DNA"/>
</dbReference>
<dbReference type="AlphaFoldDB" id="A0A845MGR9"/>
<dbReference type="InterPro" id="IPR011701">
    <property type="entry name" value="MFS"/>
</dbReference>
<keyword evidence="5 6" id="KW-0472">Membrane</keyword>
<evidence type="ECO:0000259" key="7">
    <source>
        <dbReference type="PROSITE" id="PS50850"/>
    </source>
</evidence>
<feature type="transmembrane region" description="Helical" evidence="6">
    <location>
        <begin position="50"/>
        <end position="69"/>
    </location>
</feature>
<dbReference type="InterPro" id="IPR020846">
    <property type="entry name" value="MFS_dom"/>
</dbReference>
<dbReference type="RefSeq" id="WP_161339338.1">
    <property type="nucleotide sequence ID" value="NZ_JBHSDG010000004.1"/>
</dbReference>
<feature type="domain" description="Major facilitator superfamily (MFS) profile" evidence="7">
    <location>
        <begin position="15"/>
        <end position="148"/>
    </location>
</feature>
<comment type="caution">
    <text evidence="8">The sequence shown here is derived from an EMBL/GenBank/DDBJ whole genome shotgun (WGS) entry which is preliminary data.</text>
</comment>
<feature type="transmembrane region" description="Helical" evidence="6">
    <location>
        <begin position="12"/>
        <end position="30"/>
    </location>
</feature>
<dbReference type="PANTHER" id="PTHR42718">
    <property type="entry name" value="MAJOR FACILITATOR SUPERFAMILY MULTIDRUG TRANSPORTER MFSC"/>
    <property type="match status" value="1"/>
</dbReference>
<feature type="transmembrane region" description="Helical" evidence="6">
    <location>
        <begin position="118"/>
        <end position="137"/>
    </location>
</feature>
<evidence type="ECO:0000313" key="9">
    <source>
        <dbReference type="Proteomes" id="UP000445696"/>
    </source>
</evidence>
<organism evidence="8 9">
    <name type="scientific">Sneathiella chungangensis</name>
    <dbReference type="NCBI Taxonomy" id="1418234"/>
    <lineage>
        <taxon>Bacteria</taxon>
        <taxon>Pseudomonadati</taxon>
        <taxon>Pseudomonadota</taxon>
        <taxon>Alphaproteobacteria</taxon>
        <taxon>Sneathiellales</taxon>
        <taxon>Sneathiellaceae</taxon>
        <taxon>Sneathiella</taxon>
    </lineage>
</organism>